<evidence type="ECO:0000256" key="1">
    <source>
        <dbReference type="SAM" id="MobiDB-lite"/>
    </source>
</evidence>
<accession>A0A5C7HTY9</accession>
<feature type="region of interest" description="Disordered" evidence="1">
    <location>
        <begin position="80"/>
        <end position="101"/>
    </location>
</feature>
<keyword evidence="4" id="KW-1185">Reference proteome</keyword>
<dbReference type="InterPro" id="IPR000477">
    <property type="entry name" value="RT_dom"/>
</dbReference>
<evidence type="ECO:0000313" key="4">
    <source>
        <dbReference type="Proteomes" id="UP000323000"/>
    </source>
</evidence>
<evidence type="ECO:0000259" key="2">
    <source>
        <dbReference type="Pfam" id="PF00078"/>
    </source>
</evidence>
<name>A0A5C7HTY9_9ROSI</name>
<dbReference type="InterPro" id="IPR052343">
    <property type="entry name" value="Retrotransposon-Effector_Assoc"/>
</dbReference>
<feature type="compositionally biased region" description="Basic residues" evidence="1">
    <location>
        <begin position="89"/>
        <end position="101"/>
    </location>
</feature>
<evidence type="ECO:0000313" key="3">
    <source>
        <dbReference type="EMBL" id="TXG60318.1"/>
    </source>
</evidence>
<sequence length="365" mass="40850">MLIDGPKVMPKSANEATQLQPVQVGLLLTLKKKTSRNWKRKARESNHLQIGEKISSPLQRMLEVGKLSKIVAKRQSLSLDGAKKGSATSKRKSPSKGRSKQKLPTVFAEYISSLHLDKGDQFCKRKVNFDLAEDIRELKKGDWNSKFFHARASTRKRKSNISRLFDSKGQILDTETGMARVVKEYFASLFHSSSLSPHNSSAATGPIKSKLSVDSREALSSVFTLEEIKSVVFSLSPTKAPGLDDFQAIFFHKFWGIIGKEVLSVCLWILNGEASIREFNHTHVVLIPKVTSPYVLRDFRPISLCSVIYKIVTKAIAARLQPCMPSIISPYQSTFVQDRQIFDNVLVAFETLHSLAKKKSSTGVR</sequence>
<protein>
    <recommendedName>
        <fullName evidence="2">Reverse transcriptase domain-containing protein</fullName>
    </recommendedName>
</protein>
<dbReference type="EMBL" id="VAHF01000006">
    <property type="protein sequence ID" value="TXG60318.1"/>
    <property type="molecule type" value="Genomic_DNA"/>
</dbReference>
<comment type="caution">
    <text evidence="3">The sequence shown here is derived from an EMBL/GenBank/DDBJ whole genome shotgun (WGS) entry which is preliminary data.</text>
</comment>
<dbReference type="Proteomes" id="UP000323000">
    <property type="component" value="Chromosome 6"/>
</dbReference>
<dbReference type="AlphaFoldDB" id="A0A5C7HTY9"/>
<dbReference type="Pfam" id="PF00078">
    <property type="entry name" value="RVT_1"/>
    <property type="match status" value="1"/>
</dbReference>
<reference evidence="4" key="1">
    <citation type="journal article" date="2019" name="Gigascience">
        <title>De novo genome assembly of the endangered Acer yangbiense, a plant species with extremely small populations endemic to Yunnan Province, China.</title>
        <authorList>
            <person name="Yang J."/>
            <person name="Wariss H.M."/>
            <person name="Tao L."/>
            <person name="Zhang R."/>
            <person name="Yun Q."/>
            <person name="Hollingsworth P."/>
            <person name="Dao Z."/>
            <person name="Luo G."/>
            <person name="Guo H."/>
            <person name="Ma Y."/>
            <person name="Sun W."/>
        </authorList>
    </citation>
    <scope>NUCLEOTIDE SEQUENCE [LARGE SCALE GENOMIC DNA]</scope>
    <source>
        <strain evidence="4">cv. Malutang</strain>
    </source>
</reference>
<proteinExistence type="predicted"/>
<organism evidence="3 4">
    <name type="scientific">Acer yangbiense</name>
    <dbReference type="NCBI Taxonomy" id="1000413"/>
    <lineage>
        <taxon>Eukaryota</taxon>
        <taxon>Viridiplantae</taxon>
        <taxon>Streptophyta</taxon>
        <taxon>Embryophyta</taxon>
        <taxon>Tracheophyta</taxon>
        <taxon>Spermatophyta</taxon>
        <taxon>Magnoliopsida</taxon>
        <taxon>eudicotyledons</taxon>
        <taxon>Gunneridae</taxon>
        <taxon>Pentapetalae</taxon>
        <taxon>rosids</taxon>
        <taxon>malvids</taxon>
        <taxon>Sapindales</taxon>
        <taxon>Sapindaceae</taxon>
        <taxon>Hippocastanoideae</taxon>
        <taxon>Acereae</taxon>
        <taxon>Acer</taxon>
    </lineage>
</organism>
<gene>
    <name evidence="3" type="ORF">EZV62_014891</name>
</gene>
<dbReference type="PANTHER" id="PTHR46890:SF48">
    <property type="entry name" value="RNA-DIRECTED DNA POLYMERASE"/>
    <property type="match status" value="1"/>
</dbReference>
<dbReference type="OrthoDB" id="1934719at2759"/>
<dbReference type="PANTHER" id="PTHR46890">
    <property type="entry name" value="NON-LTR RETROLELEMENT REVERSE TRANSCRIPTASE-LIKE PROTEIN-RELATED"/>
    <property type="match status" value="1"/>
</dbReference>
<feature type="domain" description="Reverse transcriptase" evidence="2">
    <location>
        <begin position="288"/>
        <end position="362"/>
    </location>
</feature>